<dbReference type="InterPro" id="IPR043129">
    <property type="entry name" value="ATPase_NBD"/>
</dbReference>
<keyword evidence="5" id="KW-0319">Glycerol metabolism</keyword>
<protein>
    <recommendedName>
        <fullName evidence="7">ATP:glycerol 3-phosphotransferase</fullName>
    </recommendedName>
</protein>
<dbReference type="GO" id="GO:0005829">
    <property type="term" value="C:cytosol"/>
    <property type="evidence" value="ECO:0007669"/>
    <property type="project" value="TreeGrafter"/>
</dbReference>
<dbReference type="EMBL" id="BEXA01000003">
    <property type="protein sequence ID" value="GAY73605.1"/>
    <property type="molecule type" value="Genomic_DNA"/>
</dbReference>
<dbReference type="PROSITE" id="PS00933">
    <property type="entry name" value="FGGY_KINASES_1"/>
    <property type="match status" value="1"/>
</dbReference>
<evidence type="ECO:0000256" key="5">
    <source>
        <dbReference type="ARBA" id="ARBA00022798"/>
    </source>
</evidence>
<dbReference type="InterPro" id="IPR000577">
    <property type="entry name" value="Carb_kinase_FGGY"/>
</dbReference>
<organism evidence="10 11">
    <name type="scientific">Lentilactobacillus kosonis</name>
    <dbReference type="NCBI Taxonomy" id="2810561"/>
    <lineage>
        <taxon>Bacteria</taxon>
        <taxon>Bacillati</taxon>
        <taxon>Bacillota</taxon>
        <taxon>Bacilli</taxon>
        <taxon>Lactobacillales</taxon>
        <taxon>Lactobacillaceae</taxon>
        <taxon>Lentilactobacillus</taxon>
    </lineage>
</organism>
<evidence type="ECO:0000256" key="3">
    <source>
        <dbReference type="ARBA" id="ARBA00022741"/>
    </source>
</evidence>
<evidence type="ECO:0000313" key="11">
    <source>
        <dbReference type="Proteomes" id="UP000286974"/>
    </source>
</evidence>
<dbReference type="GO" id="GO:0005524">
    <property type="term" value="F:ATP binding"/>
    <property type="evidence" value="ECO:0007669"/>
    <property type="project" value="UniProtKB-KW"/>
</dbReference>
<feature type="domain" description="Carbohydrate kinase FGGY N-terminal" evidence="8">
    <location>
        <begin position="5"/>
        <end position="252"/>
    </location>
</feature>
<gene>
    <name evidence="10" type="ORF">NBRC111893_1751</name>
</gene>
<evidence type="ECO:0000313" key="10">
    <source>
        <dbReference type="EMBL" id="GAY73605.1"/>
    </source>
</evidence>
<dbReference type="AlphaFoldDB" id="A0A401FMJ5"/>
<evidence type="ECO:0000259" key="8">
    <source>
        <dbReference type="Pfam" id="PF00370"/>
    </source>
</evidence>
<comment type="similarity">
    <text evidence="1">Belongs to the FGGY kinase family.</text>
</comment>
<name>A0A401FMJ5_9LACO</name>
<keyword evidence="11" id="KW-1185">Reference proteome</keyword>
<dbReference type="InterPro" id="IPR018483">
    <property type="entry name" value="Carb_kinase_FGGY_CS"/>
</dbReference>
<keyword evidence="3" id="KW-0547">Nucleotide-binding</keyword>
<dbReference type="InterPro" id="IPR018485">
    <property type="entry name" value="FGGY_C"/>
</dbReference>
<accession>A0A401FMJ5</accession>
<dbReference type="Proteomes" id="UP000286974">
    <property type="component" value="Unassembled WGS sequence"/>
</dbReference>
<reference evidence="10 11" key="1">
    <citation type="submission" date="2017-11" db="EMBL/GenBank/DDBJ databases">
        <title>Draft Genome Sequence of Lactobacillus curieae NBRC 111893 isolated from Koso, a Japanese sugar-Vegetable Fermented Beverage.</title>
        <authorList>
            <person name="Chiou T.Y."/>
            <person name="Oshima K."/>
            <person name="Suda W."/>
            <person name="Hattori M."/>
            <person name="Takahashi T."/>
        </authorList>
    </citation>
    <scope>NUCLEOTIDE SEQUENCE [LARGE SCALE GENOMIC DNA]</scope>
    <source>
        <strain evidence="10 11">NBRC111893</strain>
    </source>
</reference>
<dbReference type="SUPFAM" id="SSF53067">
    <property type="entry name" value="Actin-like ATPase domain"/>
    <property type="match status" value="2"/>
</dbReference>
<evidence type="ECO:0000256" key="2">
    <source>
        <dbReference type="ARBA" id="ARBA00022679"/>
    </source>
</evidence>
<evidence type="ECO:0000256" key="1">
    <source>
        <dbReference type="ARBA" id="ARBA00009156"/>
    </source>
</evidence>
<dbReference type="NCBIfam" id="NF000756">
    <property type="entry name" value="PRK00047.1"/>
    <property type="match status" value="1"/>
</dbReference>
<evidence type="ECO:0000259" key="9">
    <source>
        <dbReference type="Pfam" id="PF02782"/>
    </source>
</evidence>
<dbReference type="Pfam" id="PF00370">
    <property type="entry name" value="FGGY_N"/>
    <property type="match status" value="1"/>
</dbReference>
<evidence type="ECO:0000256" key="4">
    <source>
        <dbReference type="ARBA" id="ARBA00022777"/>
    </source>
</evidence>
<keyword evidence="2 10" id="KW-0808">Transferase</keyword>
<dbReference type="Pfam" id="PF02782">
    <property type="entry name" value="FGGY_C"/>
    <property type="match status" value="1"/>
</dbReference>
<dbReference type="PANTHER" id="PTHR10196">
    <property type="entry name" value="SUGAR KINASE"/>
    <property type="match status" value="1"/>
</dbReference>
<dbReference type="PIRSF" id="PIRSF000538">
    <property type="entry name" value="GlpK"/>
    <property type="match status" value="1"/>
</dbReference>
<dbReference type="GO" id="GO:0006071">
    <property type="term" value="P:glycerol metabolic process"/>
    <property type="evidence" value="ECO:0007669"/>
    <property type="project" value="UniProtKB-KW"/>
</dbReference>
<dbReference type="GO" id="GO:0004370">
    <property type="term" value="F:glycerol kinase activity"/>
    <property type="evidence" value="ECO:0007669"/>
    <property type="project" value="TreeGrafter"/>
</dbReference>
<comment type="caution">
    <text evidence="10">The sequence shown here is derived from an EMBL/GenBank/DDBJ whole genome shotgun (WGS) entry which is preliminary data.</text>
</comment>
<sequence length="440" mass="49311">MTKKYILSLDIGTSRVTAHIFDHNGDNVASTTKEISHYSVQPGWFEQDPQEIWEKLISCVTNILILGQIKPAEIASIGITNQRETTILWNKITGNPIHNALMWESRQSEFISNKLIDDGYSNFIHERTGLFIDPYFSATKIVWLLNHDPELGQKLYKGDLLFGTLDSWIVWKLTSGKTHVTDYTNASRTMLFNINTLEWDKDILKLLKIPEKMLPEVHSNSEIYAYTDQDVFFGAKIPIAGIAGDQQAAMIGQLALDKGNISGTYGTGAFIMLNTGQTIKRSEKRLITTIAYGIDGTVSYAVEGSIFVAGSAIQWLKNGLKLINSTSEAGKLAMMSTDNQEMYVVPAFTGLSAPYWDSAAKAASFGMTQETTNYDFIRATLESVAYQTTDVVNLMNSETSININQMMINGEFRVLIISTNSRPIFLTLIYEDHKFRMLMH</sequence>
<keyword evidence="6" id="KW-0067">ATP-binding</keyword>
<dbReference type="PANTHER" id="PTHR10196:SF69">
    <property type="entry name" value="GLYCEROL KINASE"/>
    <property type="match status" value="1"/>
</dbReference>
<dbReference type="InterPro" id="IPR018484">
    <property type="entry name" value="FGGY_N"/>
</dbReference>
<dbReference type="FunFam" id="3.30.420.40:FF:000008">
    <property type="entry name" value="Glycerol kinase"/>
    <property type="match status" value="1"/>
</dbReference>
<evidence type="ECO:0000256" key="6">
    <source>
        <dbReference type="ARBA" id="ARBA00022840"/>
    </source>
</evidence>
<dbReference type="Gene3D" id="3.30.420.40">
    <property type="match status" value="2"/>
</dbReference>
<feature type="domain" description="Carbohydrate kinase FGGY C-terminal" evidence="9">
    <location>
        <begin position="264"/>
        <end position="410"/>
    </location>
</feature>
<evidence type="ECO:0000256" key="7">
    <source>
        <dbReference type="ARBA" id="ARBA00043149"/>
    </source>
</evidence>
<proteinExistence type="inferred from homology"/>
<keyword evidence="4 10" id="KW-0418">Kinase</keyword>